<reference evidence="1 2" key="1">
    <citation type="journal article" date="2012" name="Plant Cell">
        <title>Genome comparison of barley and maize smut fungi reveals targeted loss of RNA silencing components and species-specific presence of transposable elements.</title>
        <authorList>
            <person name="Laurie J.D."/>
            <person name="Ali S."/>
            <person name="Linning R."/>
            <person name="Mannhaupt G."/>
            <person name="Wong P."/>
            <person name="Gueldener U."/>
            <person name="Muensterkoetter M."/>
            <person name="Moore R."/>
            <person name="Kahmann R."/>
            <person name="Bakkeren G."/>
            <person name="Schirawski J."/>
        </authorList>
    </citation>
    <scope>NUCLEOTIDE SEQUENCE [LARGE SCALE GENOMIC DNA]</scope>
    <source>
        <strain evidence="2">Uh4875-4</strain>
    </source>
</reference>
<evidence type="ECO:0000313" key="1">
    <source>
        <dbReference type="EMBL" id="CCF48400.1"/>
    </source>
</evidence>
<gene>
    <name evidence="1" type="ORF">UHOR_08925</name>
</gene>
<proteinExistence type="predicted"/>
<evidence type="ECO:0000313" key="2">
    <source>
        <dbReference type="Proteomes" id="UP000006174"/>
    </source>
</evidence>
<accession>I2FNA7</accession>
<dbReference type="Proteomes" id="UP000006174">
    <property type="component" value="Unassembled WGS sequence"/>
</dbReference>
<dbReference type="HOGENOM" id="CLU_2777786_0_0_1"/>
<name>I2FNA7_USTHO</name>
<organism evidence="1 2">
    <name type="scientific">Ustilago hordei</name>
    <name type="common">Barley covered smut fungus</name>
    <dbReference type="NCBI Taxonomy" id="120017"/>
    <lineage>
        <taxon>Eukaryota</taxon>
        <taxon>Fungi</taxon>
        <taxon>Dikarya</taxon>
        <taxon>Basidiomycota</taxon>
        <taxon>Ustilaginomycotina</taxon>
        <taxon>Ustilaginomycetes</taxon>
        <taxon>Ustilaginales</taxon>
        <taxon>Ustilaginaceae</taxon>
        <taxon>Ustilago</taxon>
    </lineage>
</organism>
<keyword evidence="2" id="KW-1185">Reference proteome</keyword>
<comment type="caution">
    <text evidence="1">The sequence shown here is derived from an EMBL/GenBank/DDBJ whole genome shotgun (WGS) entry which is preliminary data.</text>
</comment>
<dbReference type="AlphaFoldDB" id="I2FNA7"/>
<protein>
    <submittedName>
        <fullName evidence="1">Uncharacterized protein</fullName>
    </submittedName>
</protein>
<sequence>MQGCIMRRSVPSTPISAILADAADMRSGQPPTTIGTFEDSPDNQNSHLHLFWSSIWPENSVEVNNQISC</sequence>
<dbReference type="EMBL" id="CAGI01000134">
    <property type="protein sequence ID" value="CCF48400.1"/>
    <property type="molecule type" value="Genomic_DNA"/>
</dbReference>